<evidence type="ECO:0000313" key="2">
    <source>
        <dbReference type="EMBL" id="KGJ23714.1"/>
    </source>
</evidence>
<gene>
    <name evidence="2" type="ORF">IX56_00035</name>
</gene>
<dbReference type="Proteomes" id="UP000029858">
    <property type="component" value="Unassembled WGS sequence"/>
</dbReference>
<dbReference type="InterPro" id="IPR000182">
    <property type="entry name" value="GNAT_dom"/>
</dbReference>
<evidence type="ECO:0000313" key="3">
    <source>
        <dbReference type="Proteomes" id="UP000029858"/>
    </source>
</evidence>
<dbReference type="GO" id="GO:1990189">
    <property type="term" value="F:protein N-terminal-serine acetyltransferase activity"/>
    <property type="evidence" value="ECO:0007669"/>
    <property type="project" value="TreeGrafter"/>
</dbReference>
<dbReference type="CDD" id="cd04301">
    <property type="entry name" value="NAT_SF"/>
    <property type="match status" value="1"/>
</dbReference>
<reference evidence="2 3" key="1">
    <citation type="submission" date="2014-09" db="EMBL/GenBank/DDBJ databases">
        <authorList>
            <person name="McGinnis J.M."/>
            <person name="Wolfgang W.J."/>
        </authorList>
    </citation>
    <scope>NUCLEOTIDE SEQUENCE [LARGE SCALE GENOMIC DNA]</scope>
    <source>
        <strain evidence="2 3">5503</strain>
    </source>
</reference>
<dbReference type="InterPro" id="IPR051908">
    <property type="entry name" value="Ribosomal_N-acetyltransferase"/>
</dbReference>
<dbReference type="GO" id="GO:0008999">
    <property type="term" value="F:protein-N-terminal-alanine acetyltransferase activity"/>
    <property type="evidence" value="ECO:0007669"/>
    <property type="project" value="TreeGrafter"/>
</dbReference>
<comment type="caution">
    <text evidence="2">The sequence shown here is derived from an EMBL/GenBank/DDBJ whole genome shotgun (WGS) entry which is preliminary data.</text>
</comment>
<sequence>MVKGDALPNPLGALVPGFTPPPAPPAAPIAGRWVALEPLDADRHAAELFEANAGADAVWDYLGYGPFRDLAAYTDWQRRMAGGADPVFYALRDHASGRIGGVAAFLRIDRTHGVIEIGHIQISPALQRQVATSEAILLMIRWAFGAGYRRVEWKCDALNAPSMRAAARYGFRYEGTFGQHMIVKGRNRDTAWWAITDAEFPALDRAYAAWLAPGNMDAAGRQRAALGDLIARERDAGGTPG</sequence>
<proteinExistence type="predicted"/>
<dbReference type="AlphaFoldDB" id="A0A099GLK2"/>
<dbReference type="GO" id="GO:0005737">
    <property type="term" value="C:cytoplasm"/>
    <property type="evidence" value="ECO:0007669"/>
    <property type="project" value="TreeGrafter"/>
</dbReference>
<dbReference type="PANTHER" id="PTHR43441">
    <property type="entry name" value="RIBOSOMAL-PROTEIN-SERINE ACETYLTRANSFERASE"/>
    <property type="match status" value="1"/>
</dbReference>
<accession>A0A099GLK2</accession>
<dbReference type="InterPro" id="IPR016181">
    <property type="entry name" value="Acyl_CoA_acyltransferase"/>
</dbReference>
<dbReference type="EMBL" id="JRKQ01000001">
    <property type="protein sequence ID" value="KGJ23714.1"/>
    <property type="molecule type" value="Genomic_DNA"/>
</dbReference>
<dbReference type="FunFam" id="3.40.630.30:FF:000047">
    <property type="entry name" value="Acetyltransferase, GNAT family"/>
    <property type="match status" value="1"/>
</dbReference>
<dbReference type="SUPFAM" id="SSF55729">
    <property type="entry name" value="Acyl-CoA N-acyltransferases (Nat)"/>
    <property type="match status" value="1"/>
</dbReference>
<feature type="domain" description="N-acetyltransferase" evidence="1">
    <location>
        <begin position="34"/>
        <end position="189"/>
    </location>
</feature>
<reference evidence="2 3" key="2">
    <citation type="submission" date="2014-10" db="EMBL/GenBank/DDBJ databases">
        <title>Paracoccus sanguinis sp. nov., isolated from clinical specimens of New York State patients.</title>
        <authorList>
            <person name="Mingle L.A."/>
            <person name="Cole J.A."/>
            <person name="Lapierre P."/>
            <person name="Musser K.A."/>
        </authorList>
    </citation>
    <scope>NUCLEOTIDE SEQUENCE [LARGE SCALE GENOMIC DNA]</scope>
    <source>
        <strain evidence="2 3">5503</strain>
    </source>
</reference>
<dbReference type="Gene3D" id="3.40.630.30">
    <property type="match status" value="1"/>
</dbReference>
<dbReference type="PROSITE" id="PS51186">
    <property type="entry name" value="GNAT"/>
    <property type="match status" value="1"/>
</dbReference>
<name>A0A099GLK2_9RHOB</name>
<dbReference type="Pfam" id="PF13302">
    <property type="entry name" value="Acetyltransf_3"/>
    <property type="match status" value="1"/>
</dbReference>
<evidence type="ECO:0000259" key="1">
    <source>
        <dbReference type="PROSITE" id="PS51186"/>
    </source>
</evidence>
<protein>
    <recommendedName>
        <fullName evidence="1">N-acetyltransferase domain-containing protein</fullName>
    </recommendedName>
</protein>
<dbReference type="PANTHER" id="PTHR43441:SF2">
    <property type="entry name" value="FAMILY ACETYLTRANSFERASE, PUTATIVE (AFU_ORTHOLOGUE AFUA_7G00850)-RELATED"/>
    <property type="match status" value="1"/>
</dbReference>
<organism evidence="2 3">
    <name type="scientific">Paracoccus sanguinis</name>
    <dbReference type="NCBI Taxonomy" id="1545044"/>
    <lineage>
        <taxon>Bacteria</taxon>
        <taxon>Pseudomonadati</taxon>
        <taxon>Pseudomonadota</taxon>
        <taxon>Alphaproteobacteria</taxon>
        <taxon>Rhodobacterales</taxon>
        <taxon>Paracoccaceae</taxon>
        <taxon>Paracoccus</taxon>
    </lineage>
</organism>